<dbReference type="GO" id="GO:0004252">
    <property type="term" value="F:serine-type endopeptidase activity"/>
    <property type="evidence" value="ECO:0007669"/>
    <property type="project" value="InterPro"/>
</dbReference>
<evidence type="ECO:0000313" key="3">
    <source>
        <dbReference type="EMBL" id="MPC68818.1"/>
    </source>
</evidence>
<gene>
    <name evidence="3" type="ORF">E2C01_063028</name>
</gene>
<proteinExistence type="predicted"/>
<feature type="signal peptide" evidence="1">
    <location>
        <begin position="1"/>
        <end position="18"/>
    </location>
</feature>
<comment type="caution">
    <text evidence="3">The sequence shown here is derived from an EMBL/GenBank/DDBJ whole genome shotgun (WGS) entry which is preliminary data.</text>
</comment>
<dbReference type="InterPro" id="IPR001254">
    <property type="entry name" value="Trypsin_dom"/>
</dbReference>
<evidence type="ECO:0000256" key="1">
    <source>
        <dbReference type="SAM" id="SignalP"/>
    </source>
</evidence>
<keyword evidence="1" id="KW-0732">Signal</keyword>
<reference evidence="3 4" key="1">
    <citation type="submission" date="2019-05" db="EMBL/GenBank/DDBJ databases">
        <title>Another draft genome of Portunus trituberculatus and its Hox gene families provides insights of decapod evolution.</title>
        <authorList>
            <person name="Jeong J.-H."/>
            <person name="Song I."/>
            <person name="Kim S."/>
            <person name="Choi T."/>
            <person name="Kim D."/>
            <person name="Ryu S."/>
            <person name="Kim W."/>
        </authorList>
    </citation>
    <scope>NUCLEOTIDE SEQUENCE [LARGE SCALE GENOMIC DNA]</scope>
    <source>
        <tissue evidence="3">Muscle</tissue>
    </source>
</reference>
<dbReference type="AlphaFoldDB" id="A0A5B7HJ58"/>
<dbReference type="SUPFAM" id="SSF50494">
    <property type="entry name" value="Trypsin-like serine proteases"/>
    <property type="match status" value="1"/>
</dbReference>
<dbReference type="GO" id="GO:0006508">
    <property type="term" value="P:proteolysis"/>
    <property type="evidence" value="ECO:0007669"/>
    <property type="project" value="InterPro"/>
</dbReference>
<evidence type="ECO:0000313" key="4">
    <source>
        <dbReference type="Proteomes" id="UP000324222"/>
    </source>
</evidence>
<dbReference type="Proteomes" id="UP000324222">
    <property type="component" value="Unassembled WGS sequence"/>
</dbReference>
<dbReference type="Pfam" id="PF00089">
    <property type="entry name" value="Trypsin"/>
    <property type="match status" value="1"/>
</dbReference>
<accession>A0A5B7HJ58</accession>
<name>A0A5B7HJ58_PORTR</name>
<feature type="chain" id="PRO_5022977113" description="Peptidase S1 domain-containing protein" evidence="1">
    <location>
        <begin position="19"/>
        <end position="97"/>
    </location>
</feature>
<protein>
    <recommendedName>
        <fullName evidence="2">Peptidase S1 domain-containing protein</fullName>
    </recommendedName>
</protein>
<sequence length="97" mass="10456">MCVCVCVCVCVCTRSLLSCSLSCSLRCASDGTQPIEHNSCGASVISDRFIVTSAYCVINRNITMVRLGDIDLARDNETNSNPSDYGVIDVILPPEFT</sequence>
<dbReference type="Gene3D" id="2.40.10.10">
    <property type="entry name" value="Trypsin-like serine proteases"/>
    <property type="match status" value="1"/>
</dbReference>
<keyword evidence="4" id="KW-1185">Reference proteome</keyword>
<evidence type="ECO:0000259" key="2">
    <source>
        <dbReference type="Pfam" id="PF00089"/>
    </source>
</evidence>
<dbReference type="EMBL" id="VSRR010028427">
    <property type="protein sequence ID" value="MPC68818.1"/>
    <property type="molecule type" value="Genomic_DNA"/>
</dbReference>
<dbReference type="InterPro" id="IPR009003">
    <property type="entry name" value="Peptidase_S1_PA"/>
</dbReference>
<dbReference type="OrthoDB" id="6375031at2759"/>
<dbReference type="InterPro" id="IPR043504">
    <property type="entry name" value="Peptidase_S1_PA_chymotrypsin"/>
</dbReference>
<feature type="domain" description="Peptidase S1" evidence="2">
    <location>
        <begin position="37"/>
        <end position="79"/>
    </location>
</feature>
<organism evidence="3 4">
    <name type="scientific">Portunus trituberculatus</name>
    <name type="common">Swimming crab</name>
    <name type="synonym">Neptunus trituberculatus</name>
    <dbReference type="NCBI Taxonomy" id="210409"/>
    <lineage>
        <taxon>Eukaryota</taxon>
        <taxon>Metazoa</taxon>
        <taxon>Ecdysozoa</taxon>
        <taxon>Arthropoda</taxon>
        <taxon>Crustacea</taxon>
        <taxon>Multicrustacea</taxon>
        <taxon>Malacostraca</taxon>
        <taxon>Eumalacostraca</taxon>
        <taxon>Eucarida</taxon>
        <taxon>Decapoda</taxon>
        <taxon>Pleocyemata</taxon>
        <taxon>Brachyura</taxon>
        <taxon>Eubrachyura</taxon>
        <taxon>Portunoidea</taxon>
        <taxon>Portunidae</taxon>
        <taxon>Portuninae</taxon>
        <taxon>Portunus</taxon>
    </lineage>
</organism>